<dbReference type="EC" id="2.6.1.85" evidence="1"/>
<reference evidence="5 6" key="1">
    <citation type="submission" date="2019-05" db="EMBL/GenBank/DDBJ databases">
        <authorList>
            <person name="Zhou X."/>
        </authorList>
    </citation>
    <scope>NUCLEOTIDE SEQUENCE [LARGE SCALE GENOMIC DNA]</scope>
    <source>
        <strain evidence="5 6">DSM 432</strain>
    </source>
</reference>
<evidence type="ECO:0000259" key="4">
    <source>
        <dbReference type="Pfam" id="PF04715"/>
    </source>
</evidence>
<keyword evidence="2 5" id="KW-0808">Transferase</keyword>
<keyword evidence="5" id="KW-0032">Aminotransferase</keyword>
<dbReference type="GO" id="GO:0009396">
    <property type="term" value="P:folic acid-containing compound biosynthetic process"/>
    <property type="evidence" value="ECO:0007669"/>
    <property type="project" value="InterPro"/>
</dbReference>
<feature type="domain" description="Chorismate-utilising enzyme C-terminal" evidence="3">
    <location>
        <begin position="208"/>
        <end position="461"/>
    </location>
</feature>
<dbReference type="Gene3D" id="3.60.120.10">
    <property type="entry name" value="Anthranilate synthase"/>
    <property type="match status" value="1"/>
</dbReference>
<dbReference type="PANTHER" id="PTHR11236">
    <property type="entry name" value="AMINOBENZOATE/ANTHRANILATE SYNTHASE"/>
    <property type="match status" value="1"/>
</dbReference>
<dbReference type="InterPro" id="IPR015890">
    <property type="entry name" value="Chorismate_C"/>
</dbReference>
<dbReference type="NCBIfam" id="TIGR00553">
    <property type="entry name" value="pabB"/>
    <property type="match status" value="1"/>
</dbReference>
<comment type="caution">
    <text evidence="5">The sequence shown here is derived from an EMBL/GenBank/DDBJ whole genome shotgun (WGS) entry which is preliminary data.</text>
</comment>
<evidence type="ECO:0000256" key="1">
    <source>
        <dbReference type="ARBA" id="ARBA00013139"/>
    </source>
</evidence>
<proteinExistence type="predicted"/>
<dbReference type="GO" id="GO:0046820">
    <property type="term" value="F:4-amino-4-deoxychorismate synthase activity"/>
    <property type="evidence" value="ECO:0007669"/>
    <property type="project" value="UniProtKB-EC"/>
</dbReference>
<gene>
    <name evidence="5" type="primary">pabB</name>
    <name evidence="5" type="ORF">FBQ73_13595</name>
</gene>
<dbReference type="GO" id="GO:0000162">
    <property type="term" value="P:L-tryptophan biosynthetic process"/>
    <property type="evidence" value="ECO:0007669"/>
    <property type="project" value="TreeGrafter"/>
</dbReference>
<dbReference type="PANTHER" id="PTHR11236:SF50">
    <property type="entry name" value="AMINODEOXYCHORISMATE SYNTHASE COMPONENT 1"/>
    <property type="match status" value="1"/>
</dbReference>
<dbReference type="InterPro" id="IPR005801">
    <property type="entry name" value="ADC_synthase"/>
</dbReference>
<organism evidence="5 6">
    <name type="scientific">Xanthobacter autotrophicus</name>
    <dbReference type="NCBI Taxonomy" id="280"/>
    <lineage>
        <taxon>Bacteria</taxon>
        <taxon>Pseudomonadati</taxon>
        <taxon>Pseudomonadota</taxon>
        <taxon>Alphaproteobacteria</taxon>
        <taxon>Hyphomicrobiales</taxon>
        <taxon>Xanthobacteraceae</taxon>
        <taxon>Xanthobacter</taxon>
    </lineage>
</organism>
<evidence type="ECO:0000313" key="6">
    <source>
        <dbReference type="Proteomes" id="UP000305131"/>
    </source>
</evidence>
<accession>A0A6C1KEQ5</accession>
<feature type="domain" description="Anthranilate synthase component I N-terminal" evidence="4">
    <location>
        <begin position="21"/>
        <end position="153"/>
    </location>
</feature>
<dbReference type="Proteomes" id="UP000305131">
    <property type="component" value="Unassembled WGS sequence"/>
</dbReference>
<dbReference type="Pfam" id="PF04715">
    <property type="entry name" value="Anth_synt_I_N"/>
    <property type="match status" value="1"/>
</dbReference>
<dbReference type="AlphaFoldDB" id="A0A6C1KEQ5"/>
<dbReference type="InterPro" id="IPR006805">
    <property type="entry name" value="Anth_synth_I_N"/>
</dbReference>
<evidence type="ECO:0000256" key="2">
    <source>
        <dbReference type="ARBA" id="ARBA00022679"/>
    </source>
</evidence>
<dbReference type="PRINTS" id="PR00095">
    <property type="entry name" value="ANTSNTHASEI"/>
</dbReference>
<dbReference type="InterPro" id="IPR019999">
    <property type="entry name" value="Anth_synth_I-like"/>
</dbReference>
<dbReference type="InterPro" id="IPR005802">
    <property type="entry name" value="ADC_synth_comp_1"/>
</dbReference>
<dbReference type="OrthoDB" id="9803598at2"/>
<protein>
    <recommendedName>
        <fullName evidence="1">aminodeoxychorismate synthase</fullName>
        <ecNumber evidence="1">2.6.1.85</ecNumber>
    </recommendedName>
</protein>
<dbReference type="Pfam" id="PF00425">
    <property type="entry name" value="Chorismate_bind"/>
    <property type="match status" value="1"/>
</dbReference>
<evidence type="ECO:0000259" key="3">
    <source>
        <dbReference type="Pfam" id="PF00425"/>
    </source>
</evidence>
<dbReference type="EMBL" id="VAUP01000028">
    <property type="protein sequence ID" value="TLX42662.1"/>
    <property type="molecule type" value="Genomic_DNA"/>
</dbReference>
<evidence type="ECO:0000313" key="5">
    <source>
        <dbReference type="EMBL" id="TLX42662.1"/>
    </source>
</evidence>
<name>A0A6C1KEQ5_XANAU</name>
<sequence length="474" mass="50695">MCPAFRIGRPAVLIVDIPYRDPFAALHAFADAPYCAFLDSAAEGDARARWSYLGADPFQVITSAADGVRVDGRLVPGNPFDVLAVALAANAVPAEPSPVPFRGGAMGYLGYELGRHLERLPAPRPATPAIPELVLGLYDTVLAFDRLERRAYIVSTGRPEHGAAAKERAKARADAVRRRLDSAPATAPAPDFSLTGRFVPEQPRTQVEASIARVIEYIRAGDIFQANLTQQMRAARPRGLSDLALYARLRALSPSPFAAFLRAGPDLAVLSASPERFLSLDPDGRVETRPIKGTRPRSLDPQEDARLAAALLASPKDRAENLMIVDLLRNDLSRVCKVGSVKVPALCALETFASVHHLVSVVEGRLKDGLGPVDLLTACFPGGSITGAPKIRAMEIIHELEPVPRGVYCGSVCWIGFDGAMDSSIVIRTITRADDTLLAQAGGGIVADSDPVDEYEESLVKLSPMLRALSGDAS</sequence>
<dbReference type="SUPFAM" id="SSF56322">
    <property type="entry name" value="ADC synthase"/>
    <property type="match status" value="1"/>
</dbReference>